<evidence type="ECO:0000256" key="6">
    <source>
        <dbReference type="PROSITE-ProRule" id="PRU00723"/>
    </source>
</evidence>
<evidence type="ECO:0000313" key="11">
    <source>
        <dbReference type="Proteomes" id="UP000054937"/>
    </source>
</evidence>
<dbReference type="Gene3D" id="4.10.1000.10">
    <property type="entry name" value="Zinc finger, CCCH-type"/>
    <property type="match status" value="1"/>
</dbReference>
<dbReference type="PANTHER" id="PTHR14089">
    <property type="entry name" value="PRE-MRNA-SPLICING FACTOR RBM22"/>
    <property type="match status" value="1"/>
</dbReference>
<evidence type="ECO:0000259" key="9">
    <source>
        <dbReference type="PROSITE" id="PS50103"/>
    </source>
</evidence>
<sequence>MGERGFGIKRDVSKQGWEENNFPIVCEVCLGDNPYIKMMQQKHGDECRICQRPYTVFRWKAGTKGRFKRTEICQTCAKVKNVCQTCIFDLQYGLPVQVRDKFLGDNKVALPTSSQNRDYWIQEQGANLNNLQLPYKDQGANPILQAQARMRNQNYERNKAHVCSFWEKGECKRGDLCPYAHEKRYDKESALAKQNIKDRFHGNNDVLANKIMNQLEEKQEKDIQPPEDTSITSIFLRNLPQDLTEQELFVIFQQYGTINSIKHIQPNFIAFINYASRKSAEDAVKDNYGNLIIKGNKIQVSWARSKGYKPQQDKGQLQYNKEELNQLNQMVDPANVPRPPNQPPQMDQEIKKQETQKKLLEILNADKEQQQQNQEINQNQEQQQQQQQIKQQEKTNEQEKQVQGNQEQEETKIN</sequence>
<dbReference type="GO" id="GO:0071006">
    <property type="term" value="C:U2-type catalytic step 1 spliceosome"/>
    <property type="evidence" value="ECO:0007669"/>
    <property type="project" value="TreeGrafter"/>
</dbReference>
<dbReference type="PANTHER" id="PTHR14089:SF6">
    <property type="entry name" value="PRE-MRNA-SPLICING FACTOR RBM22"/>
    <property type="match status" value="1"/>
</dbReference>
<dbReference type="InterPro" id="IPR000571">
    <property type="entry name" value="Znf_CCCH"/>
</dbReference>
<feature type="domain" description="C3H1-type" evidence="9">
    <location>
        <begin position="157"/>
        <end position="184"/>
    </location>
</feature>
<dbReference type="Pfam" id="PF00642">
    <property type="entry name" value="zf-CCCH"/>
    <property type="match status" value="1"/>
</dbReference>
<dbReference type="EMBL" id="LDAU01000194">
    <property type="protein sequence ID" value="KRX00169.1"/>
    <property type="molecule type" value="Genomic_DNA"/>
</dbReference>
<dbReference type="InterPro" id="IPR000504">
    <property type="entry name" value="RRM_dom"/>
</dbReference>
<feature type="compositionally biased region" description="Basic and acidic residues" evidence="7">
    <location>
        <begin position="348"/>
        <end position="369"/>
    </location>
</feature>
<reference evidence="10 11" key="1">
    <citation type="journal article" date="2015" name="Sci. Rep.">
        <title>Genome of the facultative scuticociliatosis pathogen Pseudocohnilembus persalinus provides insight into its virulence through horizontal gene transfer.</title>
        <authorList>
            <person name="Xiong J."/>
            <person name="Wang G."/>
            <person name="Cheng J."/>
            <person name="Tian M."/>
            <person name="Pan X."/>
            <person name="Warren A."/>
            <person name="Jiang C."/>
            <person name="Yuan D."/>
            <person name="Miao W."/>
        </authorList>
    </citation>
    <scope>NUCLEOTIDE SEQUENCE [LARGE SCALE GENOMIC DNA]</scope>
    <source>
        <strain evidence="10">36N120E</strain>
    </source>
</reference>
<feature type="compositionally biased region" description="Basic and acidic residues" evidence="7">
    <location>
        <begin position="391"/>
        <end position="400"/>
    </location>
</feature>
<dbReference type="Gene3D" id="3.30.70.330">
    <property type="match status" value="1"/>
</dbReference>
<evidence type="ECO:0000256" key="4">
    <source>
        <dbReference type="ARBA" id="ARBA00022884"/>
    </source>
</evidence>
<evidence type="ECO:0000256" key="2">
    <source>
        <dbReference type="ARBA" id="ARBA00022771"/>
    </source>
</evidence>
<dbReference type="OMA" id="CPLRVQW"/>
<evidence type="ECO:0000256" key="3">
    <source>
        <dbReference type="ARBA" id="ARBA00022833"/>
    </source>
</evidence>
<dbReference type="GO" id="GO:0036002">
    <property type="term" value="F:pre-mRNA binding"/>
    <property type="evidence" value="ECO:0007669"/>
    <property type="project" value="TreeGrafter"/>
</dbReference>
<dbReference type="GO" id="GO:0008270">
    <property type="term" value="F:zinc ion binding"/>
    <property type="evidence" value="ECO:0007669"/>
    <property type="project" value="UniProtKB-KW"/>
</dbReference>
<keyword evidence="4 5" id="KW-0694">RNA-binding</keyword>
<dbReference type="PROSITE" id="PS50102">
    <property type="entry name" value="RRM"/>
    <property type="match status" value="1"/>
</dbReference>
<evidence type="ECO:0000256" key="5">
    <source>
        <dbReference type="PROSITE-ProRule" id="PRU00176"/>
    </source>
</evidence>
<organism evidence="10 11">
    <name type="scientific">Pseudocohnilembus persalinus</name>
    <name type="common">Ciliate</name>
    <dbReference type="NCBI Taxonomy" id="266149"/>
    <lineage>
        <taxon>Eukaryota</taxon>
        <taxon>Sar</taxon>
        <taxon>Alveolata</taxon>
        <taxon>Ciliophora</taxon>
        <taxon>Intramacronucleata</taxon>
        <taxon>Oligohymenophorea</taxon>
        <taxon>Scuticociliatia</taxon>
        <taxon>Philasterida</taxon>
        <taxon>Pseudocohnilembidae</taxon>
        <taxon>Pseudocohnilembus</taxon>
    </lineage>
</organism>
<proteinExistence type="predicted"/>
<keyword evidence="1 6" id="KW-0479">Metal-binding</keyword>
<dbReference type="Pfam" id="PF00076">
    <property type="entry name" value="RRM_1"/>
    <property type="match status" value="1"/>
</dbReference>
<accession>A0A0V0QD81</accession>
<evidence type="ECO:0000256" key="1">
    <source>
        <dbReference type="ARBA" id="ARBA00022723"/>
    </source>
</evidence>
<dbReference type="InterPro" id="IPR012677">
    <property type="entry name" value="Nucleotide-bd_a/b_plait_sf"/>
</dbReference>
<keyword evidence="11" id="KW-1185">Reference proteome</keyword>
<comment type="caution">
    <text evidence="10">The sequence shown here is derived from an EMBL/GenBank/DDBJ whole genome shotgun (WGS) entry which is preliminary data.</text>
</comment>
<dbReference type="InParanoid" id="A0A0V0QD81"/>
<dbReference type="InterPro" id="IPR039171">
    <property type="entry name" value="Cwc2/Slt11"/>
</dbReference>
<feature type="compositionally biased region" description="Low complexity" evidence="7">
    <location>
        <begin position="370"/>
        <end position="390"/>
    </location>
</feature>
<dbReference type="FunCoup" id="A0A0V0QD81">
    <property type="interactions" value="437"/>
</dbReference>
<dbReference type="Proteomes" id="UP000054937">
    <property type="component" value="Unassembled WGS sequence"/>
</dbReference>
<dbReference type="GO" id="GO:0000974">
    <property type="term" value="C:Prp19 complex"/>
    <property type="evidence" value="ECO:0007669"/>
    <property type="project" value="TreeGrafter"/>
</dbReference>
<evidence type="ECO:0000313" key="10">
    <source>
        <dbReference type="EMBL" id="KRX00169.1"/>
    </source>
</evidence>
<dbReference type="SMART" id="SM00360">
    <property type="entry name" value="RRM"/>
    <property type="match status" value="1"/>
</dbReference>
<evidence type="ECO:0000256" key="7">
    <source>
        <dbReference type="SAM" id="MobiDB-lite"/>
    </source>
</evidence>
<feature type="zinc finger region" description="C3H1-type" evidence="6">
    <location>
        <begin position="157"/>
        <end position="184"/>
    </location>
</feature>
<dbReference type="SUPFAM" id="SSF90229">
    <property type="entry name" value="CCCH zinc finger"/>
    <property type="match status" value="1"/>
</dbReference>
<keyword evidence="2 6" id="KW-0863">Zinc-finger</keyword>
<keyword evidence="3 6" id="KW-0862">Zinc</keyword>
<dbReference type="GO" id="GO:0071007">
    <property type="term" value="C:U2-type catalytic step 2 spliceosome"/>
    <property type="evidence" value="ECO:0007669"/>
    <property type="project" value="TreeGrafter"/>
</dbReference>
<evidence type="ECO:0000259" key="8">
    <source>
        <dbReference type="PROSITE" id="PS50102"/>
    </source>
</evidence>
<dbReference type="InterPro" id="IPR035979">
    <property type="entry name" value="RBD_domain_sf"/>
</dbReference>
<feature type="domain" description="RRM" evidence="8">
    <location>
        <begin position="232"/>
        <end position="305"/>
    </location>
</feature>
<dbReference type="PROSITE" id="PS50103">
    <property type="entry name" value="ZF_C3H1"/>
    <property type="match status" value="1"/>
</dbReference>
<dbReference type="OrthoDB" id="10259600at2759"/>
<gene>
    <name evidence="10" type="ORF">PPERSA_10668</name>
</gene>
<feature type="region of interest" description="Disordered" evidence="7">
    <location>
        <begin position="331"/>
        <end position="414"/>
    </location>
</feature>
<dbReference type="InterPro" id="IPR048995">
    <property type="entry name" value="STL11/RBM22-like_N"/>
</dbReference>
<name>A0A0V0QD81_PSEPJ</name>
<dbReference type="SMART" id="SM00356">
    <property type="entry name" value="ZnF_C3H1"/>
    <property type="match status" value="1"/>
</dbReference>
<dbReference type="AlphaFoldDB" id="A0A0V0QD81"/>
<protein>
    <submittedName>
        <fullName evidence="10">Uncharacterized protein</fullName>
    </submittedName>
</protein>
<dbReference type="Pfam" id="PF21369">
    <property type="entry name" value="STL11_N"/>
    <property type="match status" value="1"/>
</dbReference>
<dbReference type="GO" id="GO:0017070">
    <property type="term" value="F:U6 snRNA binding"/>
    <property type="evidence" value="ECO:0007669"/>
    <property type="project" value="TreeGrafter"/>
</dbReference>
<dbReference type="InterPro" id="IPR036855">
    <property type="entry name" value="Znf_CCCH_sf"/>
</dbReference>
<dbReference type="SUPFAM" id="SSF54928">
    <property type="entry name" value="RNA-binding domain, RBD"/>
    <property type="match status" value="1"/>
</dbReference>